<evidence type="ECO:0000313" key="6">
    <source>
        <dbReference type="EMBL" id="ORW27057.1"/>
    </source>
</evidence>
<evidence type="ECO:0008006" key="8">
    <source>
        <dbReference type="Google" id="ProtNLM"/>
    </source>
</evidence>
<proteinExistence type="inferred from homology"/>
<organism evidence="6 7">
    <name type="scientific">Mycobacterium nebraskense</name>
    <dbReference type="NCBI Taxonomy" id="244292"/>
    <lineage>
        <taxon>Bacteria</taxon>
        <taxon>Bacillati</taxon>
        <taxon>Actinomycetota</taxon>
        <taxon>Actinomycetes</taxon>
        <taxon>Mycobacteriales</taxon>
        <taxon>Mycobacteriaceae</taxon>
        <taxon>Mycobacterium</taxon>
    </lineage>
</organism>
<name>A0A0F5NIZ5_9MYCO</name>
<evidence type="ECO:0000256" key="3">
    <source>
        <dbReference type="PIRNR" id="PIRNR001365"/>
    </source>
</evidence>
<comment type="similarity">
    <text evidence="1 3">Belongs to the DapA family.</text>
</comment>
<dbReference type="InterPro" id="IPR013785">
    <property type="entry name" value="Aldolase_TIM"/>
</dbReference>
<sequence>MLSAQDFKGVYGILPTPATDGADRWDATDTVDLDETARLTEKLIADGCSGLLALGTTGECATLTGDEFEAFADCLLSTVGKRVPVLVGATTLGTHETVRRLRFLRDRGADGTMLGLPMWQPCSEQQAVKFYASISEAFPDMAIMVYANPHAFRFSFPVSFWGAVAEAAPTVTSAKFANPASYLECLAASRSKINFLPIDSMALAFAQQSPDAMTASWATAACMGPQPCVALMKAIDAKDFDLARDITKDIAWANETFIPGGNVEEFGKFNLQLEKIRFQESGYCRPGPIRPPYDIVPDEYAEGARECGRRWSEMVKKYTSTGVRQ</sequence>
<dbReference type="InterPro" id="IPR002220">
    <property type="entry name" value="DapA-like"/>
</dbReference>
<dbReference type="SMART" id="SM01130">
    <property type="entry name" value="DHDPS"/>
    <property type="match status" value="1"/>
</dbReference>
<dbReference type="Proteomes" id="UP000193781">
    <property type="component" value="Unassembled WGS sequence"/>
</dbReference>
<accession>A0A0F5NIZ5</accession>
<feature type="active site" description="Proton donor/acceptor" evidence="4">
    <location>
        <position position="146"/>
    </location>
</feature>
<evidence type="ECO:0000313" key="7">
    <source>
        <dbReference type="Proteomes" id="UP000193781"/>
    </source>
</evidence>
<comment type="caution">
    <text evidence="6">The sequence shown here is derived from an EMBL/GenBank/DDBJ whole genome shotgun (WGS) entry which is preliminary data.</text>
</comment>
<dbReference type="PRINTS" id="PR00146">
    <property type="entry name" value="DHPICSNTHASE"/>
</dbReference>
<evidence type="ECO:0000256" key="2">
    <source>
        <dbReference type="ARBA" id="ARBA00023239"/>
    </source>
</evidence>
<keyword evidence="2 3" id="KW-0456">Lyase</keyword>
<evidence type="ECO:0000256" key="4">
    <source>
        <dbReference type="PIRSR" id="PIRSR001365-1"/>
    </source>
</evidence>
<dbReference type="OrthoDB" id="8995637at2"/>
<dbReference type="STRING" id="244292.ABW17_02205"/>
<dbReference type="PIRSF" id="PIRSF001365">
    <property type="entry name" value="DHDPS"/>
    <property type="match status" value="1"/>
</dbReference>
<feature type="binding site" evidence="5">
    <location>
        <position position="57"/>
    </location>
    <ligand>
        <name>pyruvate</name>
        <dbReference type="ChEBI" id="CHEBI:15361"/>
    </ligand>
</feature>
<dbReference type="Pfam" id="PF00701">
    <property type="entry name" value="DHDPS"/>
    <property type="match status" value="1"/>
</dbReference>
<evidence type="ECO:0000256" key="5">
    <source>
        <dbReference type="PIRSR" id="PIRSR001365-2"/>
    </source>
</evidence>
<dbReference type="EMBL" id="LQPH01000081">
    <property type="protein sequence ID" value="ORW27057.1"/>
    <property type="molecule type" value="Genomic_DNA"/>
</dbReference>
<dbReference type="SUPFAM" id="SSF51569">
    <property type="entry name" value="Aldolase"/>
    <property type="match status" value="1"/>
</dbReference>
<reference evidence="6 7" key="1">
    <citation type="submission" date="2016-01" db="EMBL/GenBank/DDBJ databases">
        <title>The new phylogeny of the genus Mycobacterium.</title>
        <authorList>
            <person name="Tarcisio F."/>
            <person name="Conor M."/>
            <person name="Antonella G."/>
            <person name="Elisabetta G."/>
            <person name="Giulia F.S."/>
            <person name="Sara T."/>
            <person name="Anna F."/>
            <person name="Clotilde B."/>
            <person name="Roberto B."/>
            <person name="Veronica D.S."/>
            <person name="Fabio R."/>
            <person name="Monica P."/>
            <person name="Olivier J."/>
            <person name="Enrico T."/>
            <person name="Nicola S."/>
        </authorList>
    </citation>
    <scope>NUCLEOTIDE SEQUENCE [LARGE SCALE GENOMIC DNA]</scope>
    <source>
        <strain evidence="6 7">DSM 44803</strain>
    </source>
</reference>
<dbReference type="PANTHER" id="PTHR12128">
    <property type="entry name" value="DIHYDRODIPICOLINATE SYNTHASE"/>
    <property type="match status" value="1"/>
</dbReference>
<gene>
    <name evidence="6" type="ORF">AWC17_29310</name>
</gene>
<dbReference type="Gene3D" id="3.20.20.70">
    <property type="entry name" value="Aldolase class I"/>
    <property type="match status" value="1"/>
</dbReference>
<dbReference type="RefSeq" id="WP_046181707.1">
    <property type="nucleotide sequence ID" value="NZ_JACKSS010000099.1"/>
</dbReference>
<feature type="active site" description="Schiff-base intermediate with substrate" evidence="4">
    <location>
        <position position="175"/>
    </location>
</feature>
<dbReference type="GO" id="GO:0008840">
    <property type="term" value="F:4-hydroxy-tetrahydrodipicolinate synthase activity"/>
    <property type="evidence" value="ECO:0007669"/>
    <property type="project" value="TreeGrafter"/>
</dbReference>
<protein>
    <recommendedName>
        <fullName evidence="8">Aldolase</fullName>
    </recommendedName>
</protein>
<keyword evidence="7" id="KW-1185">Reference proteome</keyword>
<evidence type="ECO:0000256" key="1">
    <source>
        <dbReference type="ARBA" id="ARBA00007592"/>
    </source>
</evidence>
<dbReference type="PANTHER" id="PTHR12128:SF66">
    <property type="entry name" value="4-HYDROXY-2-OXOGLUTARATE ALDOLASE, MITOCHONDRIAL"/>
    <property type="match status" value="1"/>
</dbReference>
<dbReference type="AlphaFoldDB" id="A0A0F5NIZ5"/>